<dbReference type="InterPro" id="IPR010611">
    <property type="entry name" value="3D_dom"/>
</dbReference>
<dbReference type="Gene3D" id="2.40.240.50">
    <property type="entry name" value="Barwin-like endoglucanases"/>
    <property type="match status" value="1"/>
</dbReference>
<keyword evidence="6" id="KW-0732">Signal</keyword>
<dbReference type="PROSITE" id="PS51257">
    <property type="entry name" value="PROKAR_LIPOPROTEIN"/>
    <property type="match status" value="1"/>
</dbReference>
<dbReference type="InterPro" id="IPR036908">
    <property type="entry name" value="RlpA-like_sf"/>
</dbReference>
<keyword evidence="3" id="KW-0456">Lyase</keyword>
<dbReference type="SUPFAM" id="SSF50685">
    <property type="entry name" value="Barwin-like endoglucanases"/>
    <property type="match status" value="1"/>
</dbReference>
<sequence>MIRCILPCATPSKSKAKSLLTTLSLLSFLSLTACSQFEVDSSNDFENNGLDKNGLKRESLYLKESLPPGLPYPDASFQIGLEQQQRYLNKLSEQTYALQDTQVSVTQLKQVTNEVEQWLKQPSYTPHLTALQLAGQDYRGNVQITGYYVPVIPVRHTPDAVYRYPLYRKPLTRDANGKFPNREQIDFENALQGQGLEIAYSADLVDNFFLHVQGSGVVQYEDGSRELLSWGGVNGWPYRSLGKILIENGEIDRADISAQSIKRWLKEHPDKVRETLSQNPSYLFFSEGLSAPVGAANVPLTPLYSVAVDPKVIPLGSILLGEMPKLDQQGNLIGHEFRLLLAQDKGGAIKGPGHIDWYQGIGDEAHVHAGQLKHFGKIWLLLPNTVNALSEP</sequence>
<dbReference type="GO" id="GO:0009253">
    <property type="term" value="P:peptidoglycan catabolic process"/>
    <property type="evidence" value="ECO:0007669"/>
    <property type="project" value="TreeGrafter"/>
</dbReference>
<evidence type="ECO:0000256" key="1">
    <source>
        <dbReference type="ARBA" id="ARBA00001420"/>
    </source>
</evidence>
<dbReference type="GO" id="GO:0019867">
    <property type="term" value="C:outer membrane"/>
    <property type="evidence" value="ECO:0007669"/>
    <property type="project" value="InterPro"/>
</dbReference>
<feature type="chain" id="PRO_5017591329" description="peptidoglycan lytic exotransglycosylase" evidence="6">
    <location>
        <begin position="34"/>
        <end position="392"/>
    </location>
</feature>
<dbReference type="GO" id="GO:0009254">
    <property type="term" value="P:peptidoglycan turnover"/>
    <property type="evidence" value="ECO:0007669"/>
    <property type="project" value="InterPro"/>
</dbReference>
<evidence type="ECO:0000313" key="9">
    <source>
        <dbReference type="Proteomes" id="UP000256542"/>
    </source>
</evidence>
<dbReference type="PANTHER" id="PTHR30124:SF0">
    <property type="entry name" value="MEMBRANE-BOUND LYTIC MUREIN TRANSGLYCOSYLASE A"/>
    <property type="match status" value="1"/>
</dbReference>
<dbReference type="GO" id="GO:0008933">
    <property type="term" value="F:peptidoglycan lytic transglycosylase activity"/>
    <property type="evidence" value="ECO:0007669"/>
    <property type="project" value="TreeGrafter"/>
</dbReference>
<proteinExistence type="predicted"/>
<dbReference type="NCBIfam" id="NF008366">
    <property type="entry name" value="PRK11162.1"/>
    <property type="match status" value="1"/>
</dbReference>
<dbReference type="CDD" id="cd14485">
    <property type="entry name" value="mltA_like_LT_A"/>
    <property type="match status" value="1"/>
</dbReference>
<dbReference type="AlphaFoldDB" id="A0A3E0DJY4"/>
<evidence type="ECO:0000259" key="7">
    <source>
        <dbReference type="SMART" id="SM00925"/>
    </source>
</evidence>
<dbReference type="GO" id="GO:0004553">
    <property type="term" value="F:hydrolase activity, hydrolyzing O-glycosyl compounds"/>
    <property type="evidence" value="ECO:0007669"/>
    <property type="project" value="InterPro"/>
</dbReference>
<keyword evidence="9" id="KW-1185">Reference proteome</keyword>
<feature type="signal peptide" evidence="6">
    <location>
        <begin position="1"/>
        <end position="33"/>
    </location>
</feature>
<dbReference type="PANTHER" id="PTHR30124">
    <property type="entry name" value="MEMBRANE-BOUND LYTIC MUREIN TRANSGLYCOSYLASE A"/>
    <property type="match status" value="1"/>
</dbReference>
<evidence type="ECO:0000256" key="3">
    <source>
        <dbReference type="ARBA" id="ARBA00023239"/>
    </source>
</evidence>
<dbReference type="EC" id="4.2.2.n1" evidence="2"/>
<dbReference type="GO" id="GO:0071555">
    <property type="term" value="P:cell wall organization"/>
    <property type="evidence" value="ECO:0007669"/>
    <property type="project" value="UniProtKB-KW"/>
</dbReference>
<comment type="caution">
    <text evidence="8">The sequence shown here is derived from an EMBL/GenBank/DDBJ whole genome shotgun (WGS) entry which is preliminary data.</text>
</comment>
<gene>
    <name evidence="8" type="ORF">DFP81_10936</name>
</gene>
<evidence type="ECO:0000256" key="4">
    <source>
        <dbReference type="ARBA" id="ARBA00023316"/>
    </source>
</evidence>
<evidence type="ECO:0000256" key="2">
    <source>
        <dbReference type="ARBA" id="ARBA00012587"/>
    </source>
</evidence>
<dbReference type="InterPro" id="IPR005300">
    <property type="entry name" value="MltA_B"/>
</dbReference>
<evidence type="ECO:0000256" key="6">
    <source>
        <dbReference type="SAM" id="SignalP"/>
    </source>
</evidence>
<accession>A0A3E0DJY4</accession>
<evidence type="ECO:0000256" key="5">
    <source>
        <dbReference type="ARBA" id="ARBA00030918"/>
    </source>
</evidence>
<dbReference type="EMBL" id="QUNG01000009">
    <property type="protein sequence ID" value="REG82377.1"/>
    <property type="molecule type" value="Genomic_DNA"/>
</dbReference>
<reference evidence="8 9" key="1">
    <citation type="submission" date="2018-08" db="EMBL/GenBank/DDBJ databases">
        <title>Genomic Encyclopedia of Type Strains, Phase III (KMG-III): the genomes of soil and plant-associated and newly described type strains.</title>
        <authorList>
            <person name="Whitman W."/>
        </authorList>
    </citation>
    <scope>NUCLEOTIDE SEQUENCE [LARGE SCALE GENOMIC DNA]</scope>
    <source>
        <strain evidence="8 9">CECT 7375</strain>
    </source>
</reference>
<keyword evidence="4" id="KW-0961">Cell wall biogenesis/degradation</keyword>
<dbReference type="OrthoDB" id="9783686at2"/>
<comment type="catalytic activity">
    <reaction evidence="1">
        <text>Exolytic cleavage of the (1-&gt;4)-beta-glycosidic linkage between N-acetylmuramic acid (MurNAc) and N-acetylglucosamine (GlcNAc) residues in peptidoglycan, from either the reducing or the non-reducing ends of the peptidoglycan chains, with concomitant formation of a 1,6-anhydrobond in the MurNAc residue.</text>
        <dbReference type="EC" id="4.2.2.n1"/>
    </reaction>
</comment>
<organism evidence="8 9">
    <name type="scientific">Marinomonas pollencensis</name>
    <dbReference type="NCBI Taxonomy" id="491954"/>
    <lineage>
        <taxon>Bacteria</taxon>
        <taxon>Pseudomonadati</taxon>
        <taxon>Pseudomonadota</taxon>
        <taxon>Gammaproteobacteria</taxon>
        <taxon>Oceanospirillales</taxon>
        <taxon>Oceanospirillaceae</taxon>
        <taxon>Marinomonas</taxon>
    </lineage>
</organism>
<dbReference type="Gene3D" id="2.40.40.10">
    <property type="entry name" value="RlpA-like domain"/>
    <property type="match status" value="1"/>
</dbReference>
<name>A0A3E0DJY4_9GAMM</name>
<dbReference type="CDD" id="cd14668">
    <property type="entry name" value="mlta_B"/>
    <property type="match status" value="1"/>
</dbReference>
<dbReference type="Pfam" id="PF03562">
    <property type="entry name" value="MltA"/>
    <property type="match status" value="1"/>
</dbReference>
<evidence type="ECO:0000313" key="8">
    <source>
        <dbReference type="EMBL" id="REG82377.1"/>
    </source>
</evidence>
<feature type="domain" description="Lytic transglycosylase MltA" evidence="7">
    <location>
        <begin position="151"/>
        <end position="286"/>
    </location>
</feature>
<dbReference type="Pfam" id="PF06725">
    <property type="entry name" value="3D"/>
    <property type="match status" value="1"/>
</dbReference>
<dbReference type="SMART" id="SM00925">
    <property type="entry name" value="MltA"/>
    <property type="match status" value="1"/>
</dbReference>
<protein>
    <recommendedName>
        <fullName evidence="2">peptidoglycan lytic exotransglycosylase</fullName>
        <ecNumber evidence="2">4.2.2.n1</ecNumber>
    </recommendedName>
    <alternativeName>
        <fullName evidence="5">Murein hydrolase A</fullName>
    </alternativeName>
</protein>
<dbReference type="Proteomes" id="UP000256542">
    <property type="component" value="Unassembled WGS sequence"/>
</dbReference>
<dbReference type="RefSeq" id="WP_115898314.1">
    <property type="nucleotide sequence ID" value="NZ_QUNG01000009.1"/>
</dbReference>
<dbReference type="InterPro" id="IPR026044">
    <property type="entry name" value="MltA"/>
</dbReference>